<keyword evidence="3" id="KW-1185">Reference proteome</keyword>
<organism evidence="2 3">
    <name type="scientific">Ficus carica</name>
    <name type="common">Common fig</name>
    <dbReference type="NCBI Taxonomy" id="3494"/>
    <lineage>
        <taxon>Eukaryota</taxon>
        <taxon>Viridiplantae</taxon>
        <taxon>Streptophyta</taxon>
        <taxon>Embryophyta</taxon>
        <taxon>Tracheophyta</taxon>
        <taxon>Spermatophyta</taxon>
        <taxon>Magnoliopsida</taxon>
        <taxon>eudicotyledons</taxon>
        <taxon>Gunneridae</taxon>
        <taxon>Pentapetalae</taxon>
        <taxon>rosids</taxon>
        <taxon>fabids</taxon>
        <taxon>Rosales</taxon>
        <taxon>Moraceae</taxon>
        <taxon>Ficeae</taxon>
        <taxon>Ficus</taxon>
    </lineage>
</organism>
<dbReference type="AlphaFoldDB" id="A0AA88E1N8"/>
<name>A0AA88E1N8_FICCA</name>
<dbReference type="Proteomes" id="UP001187192">
    <property type="component" value="Unassembled WGS sequence"/>
</dbReference>
<reference evidence="2" key="1">
    <citation type="submission" date="2023-07" db="EMBL/GenBank/DDBJ databases">
        <title>draft genome sequence of fig (Ficus carica).</title>
        <authorList>
            <person name="Takahashi T."/>
            <person name="Nishimura K."/>
        </authorList>
    </citation>
    <scope>NUCLEOTIDE SEQUENCE</scope>
</reference>
<dbReference type="EMBL" id="BTGU01000324">
    <property type="protein sequence ID" value="GMN66432.1"/>
    <property type="molecule type" value="Genomic_DNA"/>
</dbReference>
<protein>
    <submittedName>
        <fullName evidence="2">Uncharacterized protein</fullName>
    </submittedName>
</protein>
<evidence type="ECO:0000313" key="3">
    <source>
        <dbReference type="Proteomes" id="UP001187192"/>
    </source>
</evidence>
<feature type="region of interest" description="Disordered" evidence="1">
    <location>
        <begin position="40"/>
        <end position="77"/>
    </location>
</feature>
<gene>
    <name evidence="2" type="ORF">TIFTF001_035499</name>
</gene>
<sequence length="165" mass="17894">MNAGSRCLRKLLVALRICNYNELVASAICMGKDIQDFQKSRDARNRTGGPQRNMRRNQNQDQDSGGGINGNNNSSDSGRSGLSAASIICASSLVLFSPSLGSVQSPLQQQFQQSSLRAHGQEKAHGQVFTVTGNSLRARTSNIMVDGMISTPQSLTQVLRIKQRK</sequence>
<accession>A0AA88E1N8</accession>
<proteinExistence type="predicted"/>
<evidence type="ECO:0000313" key="2">
    <source>
        <dbReference type="EMBL" id="GMN66432.1"/>
    </source>
</evidence>
<comment type="caution">
    <text evidence="2">The sequence shown here is derived from an EMBL/GenBank/DDBJ whole genome shotgun (WGS) entry which is preliminary data.</text>
</comment>
<evidence type="ECO:0000256" key="1">
    <source>
        <dbReference type="SAM" id="MobiDB-lite"/>
    </source>
</evidence>